<dbReference type="Pfam" id="PF01476">
    <property type="entry name" value="LysM"/>
    <property type="match status" value="1"/>
</dbReference>
<organism evidence="2 3">
    <name type="scientific">Paenibacillus sedimenti</name>
    <dbReference type="NCBI Taxonomy" id="2770274"/>
    <lineage>
        <taxon>Bacteria</taxon>
        <taxon>Bacillati</taxon>
        <taxon>Bacillota</taxon>
        <taxon>Bacilli</taxon>
        <taxon>Bacillales</taxon>
        <taxon>Paenibacillaceae</taxon>
        <taxon>Paenibacillus</taxon>
    </lineage>
</organism>
<dbReference type="RefSeq" id="WP_188176176.1">
    <property type="nucleotide sequence ID" value="NZ_JACVVD010000007.1"/>
</dbReference>
<gene>
    <name evidence="2" type="ORF">ICC18_19915</name>
</gene>
<dbReference type="AlphaFoldDB" id="A0A926KUB8"/>
<reference evidence="2" key="1">
    <citation type="submission" date="2020-09" db="EMBL/GenBank/DDBJ databases">
        <title>Draft Genome Sequence of Paenibacillus sp. WST5.</title>
        <authorList>
            <person name="Bao Z."/>
        </authorList>
    </citation>
    <scope>NUCLEOTIDE SEQUENCE</scope>
    <source>
        <strain evidence="2">WST5</strain>
    </source>
</reference>
<name>A0A926KUB8_9BACL</name>
<sequence length="79" mass="8914">MRVMTNRGTLKVKGRFYAVQFGDSLYTISQRFDVSVADLLTFNDQLNGLSTIYPGEILYIPVMNLQIQAKKVKNAARQG</sequence>
<protein>
    <submittedName>
        <fullName evidence="2">LysM peptidoglycan-binding domain-containing protein</fullName>
    </submittedName>
</protein>
<comment type="caution">
    <text evidence="2">The sequence shown here is derived from an EMBL/GenBank/DDBJ whole genome shotgun (WGS) entry which is preliminary data.</text>
</comment>
<keyword evidence="3" id="KW-1185">Reference proteome</keyword>
<evidence type="ECO:0000259" key="1">
    <source>
        <dbReference type="PROSITE" id="PS51782"/>
    </source>
</evidence>
<evidence type="ECO:0000313" key="3">
    <source>
        <dbReference type="Proteomes" id="UP000650466"/>
    </source>
</evidence>
<dbReference type="EMBL" id="JACVVD010000007">
    <property type="protein sequence ID" value="MBD0382388.1"/>
    <property type="molecule type" value="Genomic_DNA"/>
</dbReference>
<dbReference type="SUPFAM" id="SSF54106">
    <property type="entry name" value="LysM domain"/>
    <property type="match status" value="1"/>
</dbReference>
<dbReference type="SMART" id="SM00257">
    <property type="entry name" value="LysM"/>
    <property type="match status" value="1"/>
</dbReference>
<accession>A0A926KUB8</accession>
<dbReference type="PROSITE" id="PS51782">
    <property type="entry name" value="LYSM"/>
    <property type="match status" value="1"/>
</dbReference>
<proteinExistence type="predicted"/>
<dbReference type="InterPro" id="IPR036779">
    <property type="entry name" value="LysM_dom_sf"/>
</dbReference>
<dbReference type="InterPro" id="IPR018392">
    <property type="entry name" value="LysM"/>
</dbReference>
<evidence type="ECO:0000313" key="2">
    <source>
        <dbReference type="EMBL" id="MBD0382388.1"/>
    </source>
</evidence>
<dbReference type="Gene3D" id="3.10.350.10">
    <property type="entry name" value="LysM domain"/>
    <property type="match status" value="1"/>
</dbReference>
<feature type="domain" description="LysM" evidence="1">
    <location>
        <begin position="15"/>
        <end position="60"/>
    </location>
</feature>
<dbReference type="Proteomes" id="UP000650466">
    <property type="component" value="Unassembled WGS sequence"/>
</dbReference>